<dbReference type="AlphaFoldDB" id="A0A2N6CSR4"/>
<proteinExistence type="predicted"/>
<evidence type="ECO:0000259" key="6">
    <source>
        <dbReference type="PROSITE" id="PS50043"/>
    </source>
</evidence>
<dbReference type="Pfam" id="PF00196">
    <property type="entry name" value="GerE"/>
    <property type="match status" value="1"/>
</dbReference>
<dbReference type="InterPro" id="IPR001789">
    <property type="entry name" value="Sig_transdc_resp-reg_receiver"/>
</dbReference>
<dbReference type="InterPro" id="IPR016032">
    <property type="entry name" value="Sig_transdc_resp-reg_C-effctor"/>
</dbReference>
<dbReference type="InterPro" id="IPR058245">
    <property type="entry name" value="NreC/VraR/RcsB-like_REC"/>
</dbReference>
<dbReference type="PANTHER" id="PTHR43214">
    <property type="entry name" value="TWO-COMPONENT RESPONSE REGULATOR"/>
    <property type="match status" value="1"/>
</dbReference>
<organism evidence="8 9">
    <name type="scientific">Sedimenticola selenatireducens</name>
    <dbReference type="NCBI Taxonomy" id="191960"/>
    <lineage>
        <taxon>Bacteria</taxon>
        <taxon>Pseudomonadati</taxon>
        <taxon>Pseudomonadota</taxon>
        <taxon>Gammaproteobacteria</taxon>
        <taxon>Chromatiales</taxon>
        <taxon>Sedimenticolaceae</taxon>
        <taxon>Sedimenticola</taxon>
    </lineage>
</organism>
<evidence type="ECO:0000256" key="4">
    <source>
        <dbReference type="ARBA" id="ARBA00023163"/>
    </source>
</evidence>
<dbReference type="PRINTS" id="PR00038">
    <property type="entry name" value="HTHLUXR"/>
</dbReference>
<evidence type="ECO:0000313" key="8">
    <source>
        <dbReference type="EMBL" id="PLX60159.1"/>
    </source>
</evidence>
<dbReference type="SMART" id="SM00421">
    <property type="entry name" value="HTH_LUXR"/>
    <property type="match status" value="1"/>
</dbReference>
<evidence type="ECO:0000256" key="3">
    <source>
        <dbReference type="ARBA" id="ARBA00023125"/>
    </source>
</evidence>
<keyword evidence="3 8" id="KW-0238">DNA-binding</keyword>
<gene>
    <name evidence="8" type="ORF">C0630_16685</name>
</gene>
<dbReference type="RefSeq" id="WP_273440666.1">
    <property type="nucleotide sequence ID" value="NZ_PKUN01000027.1"/>
</dbReference>
<feature type="domain" description="HTH luxR-type" evidence="6">
    <location>
        <begin position="148"/>
        <end position="213"/>
    </location>
</feature>
<dbReference type="SUPFAM" id="SSF52172">
    <property type="entry name" value="CheY-like"/>
    <property type="match status" value="1"/>
</dbReference>
<feature type="modified residue" description="4-aspartylphosphate" evidence="5">
    <location>
        <position position="56"/>
    </location>
</feature>
<name>A0A2N6CSR4_9GAMM</name>
<reference evidence="8 9" key="1">
    <citation type="submission" date="2017-11" db="EMBL/GenBank/DDBJ databases">
        <title>Genome-resolved metagenomics identifies genetic mobility, metabolic interactions, and unexpected diversity in perchlorate-reducing communities.</title>
        <authorList>
            <person name="Barnum T.P."/>
            <person name="Figueroa I.A."/>
            <person name="Carlstrom C.I."/>
            <person name="Lucas L.N."/>
            <person name="Engelbrektson A.L."/>
            <person name="Coates J.D."/>
        </authorList>
    </citation>
    <scope>NUCLEOTIDE SEQUENCE [LARGE SCALE GENOMIC DNA]</scope>
    <source>
        <strain evidence="8">BM301</strain>
    </source>
</reference>
<dbReference type="SMART" id="SM00448">
    <property type="entry name" value="REC"/>
    <property type="match status" value="1"/>
</dbReference>
<evidence type="ECO:0000256" key="5">
    <source>
        <dbReference type="PROSITE-ProRule" id="PRU00169"/>
    </source>
</evidence>
<accession>A0A2N6CSR4</accession>
<sequence length="217" mass="24222">MSIGRILIADDHAMIREGIRAILADEQDLEIVGEAVNGHEAIHNTNLFQPSIILMDLNMPHINGTEAIRAIKRRHPKVKIIVLTVHKAEEFVRSTLDAGADAYILKDDTRLELIPAIRHVQNGRSYLSPCVSSMVVTGYLGRNDSSTQQASWEVLTTREREVMKLVAEGFKNKQIGSYLSISLKTVEKHRSNLMKKLDLHSASAITAYAMDNNLLVN</sequence>
<evidence type="ECO:0000256" key="1">
    <source>
        <dbReference type="ARBA" id="ARBA00022553"/>
    </source>
</evidence>
<keyword evidence="1 5" id="KW-0597">Phosphoprotein</keyword>
<dbReference type="InterPro" id="IPR039420">
    <property type="entry name" value="WalR-like"/>
</dbReference>
<dbReference type="Proteomes" id="UP000235015">
    <property type="component" value="Unassembled WGS sequence"/>
</dbReference>
<dbReference type="PANTHER" id="PTHR43214:SF41">
    <property type="entry name" value="NITRATE_NITRITE RESPONSE REGULATOR PROTEIN NARP"/>
    <property type="match status" value="1"/>
</dbReference>
<dbReference type="SUPFAM" id="SSF46894">
    <property type="entry name" value="C-terminal effector domain of the bipartite response regulators"/>
    <property type="match status" value="1"/>
</dbReference>
<dbReference type="PROSITE" id="PS50043">
    <property type="entry name" value="HTH_LUXR_2"/>
    <property type="match status" value="1"/>
</dbReference>
<dbReference type="GO" id="GO:0000160">
    <property type="term" value="P:phosphorelay signal transduction system"/>
    <property type="evidence" value="ECO:0007669"/>
    <property type="project" value="InterPro"/>
</dbReference>
<dbReference type="InterPro" id="IPR011006">
    <property type="entry name" value="CheY-like_superfamily"/>
</dbReference>
<keyword evidence="2" id="KW-0805">Transcription regulation</keyword>
<protein>
    <submittedName>
        <fullName evidence="8">DNA-binding response regulator</fullName>
    </submittedName>
</protein>
<dbReference type="PROSITE" id="PS00622">
    <property type="entry name" value="HTH_LUXR_1"/>
    <property type="match status" value="1"/>
</dbReference>
<dbReference type="CDD" id="cd17535">
    <property type="entry name" value="REC_NarL-like"/>
    <property type="match status" value="1"/>
</dbReference>
<dbReference type="InterPro" id="IPR000792">
    <property type="entry name" value="Tscrpt_reg_LuxR_C"/>
</dbReference>
<dbReference type="EMBL" id="PKUN01000027">
    <property type="protein sequence ID" value="PLX60159.1"/>
    <property type="molecule type" value="Genomic_DNA"/>
</dbReference>
<dbReference type="Pfam" id="PF00072">
    <property type="entry name" value="Response_reg"/>
    <property type="match status" value="1"/>
</dbReference>
<evidence type="ECO:0000313" key="9">
    <source>
        <dbReference type="Proteomes" id="UP000235015"/>
    </source>
</evidence>
<dbReference type="CDD" id="cd06170">
    <property type="entry name" value="LuxR_C_like"/>
    <property type="match status" value="1"/>
</dbReference>
<dbReference type="GO" id="GO:0003677">
    <property type="term" value="F:DNA binding"/>
    <property type="evidence" value="ECO:0007669"/>
    <property type="project" value="UniProtKB-KW"/>
</dbReference>
<keyword evidence="4" id="KW-0804">Transcription</keyword>
<comment type="caution">
    <text evidence="8">The sequence shown here is derived from an EMBL/GenBank/DDBJ whole genome shotgun (WGS) entry which is preliminary data.</text>
</comment>
<dbReference type="GO" id="GO:0006355">
    <property type="term" value="P:regulation of DNA-templated transcription"/>
    <property type="evidence" value="ECO:0007669"/>
    <property type="project" value="InterPro"/>
</dbReference>
<feature type="domain" description="Response regulatory" evidence="7">
    <location>
        <begin position="5"/>
        <end position="121"/>
    </location>
</feature>
<evidence type="ECO:0000256" key="2">
    <source>
        <dbReference type="ARBA" id="ARBA00023015"/>
    </source>
</evidence>
<evidence type="ECO:0000259" key="7">
    <source>
        <dbReference type="PROSITE" id="PS50110"/>
    </source>
</evidence>
<dbReference type="PROSITE" id="PS50110">
    <property type="entry name" value="RESPONSE_REGULATORY"/>
    <property type="match status" value="1"/>
</dbReference>
<dbReference type="Gene3D" id="3.40.50.2300">
    <property type="match status" value="1"/>
</dbReference>